<feature type="transmembrane region" description="Helical" evidence="6">
    <location>
        <begin position="387"/>
        <end position="408"/>
    </location>
</feature>
<accession>A0AAN1XUV9</accession>
<gene>
    <name evidence="7" type="ORF">WPS_11610</name>
</gene>
<comment type="subcellular location">
    <subcellularLocation>
        <location evidence="1">Membrane</location>
        <topology evidence="1">Multi-pass membrane protein</topology>
    </subcellularLocation>
</comment>
<feature type="transmembrane region" description="Helical" evidence="6">
    <location>
        <begin position="160"/>
        <end position="179"/>
    </location>
</feature>
<reference evidence="7 8" key="1">
    <citation type="journal article" date="2022" name="ISME Commun">
        <title>Vulcanimicrobium alpinus gen. nov. sp. nov., the first cultivated representative of the candidate phylum 'Eremiobacterota', is a metabolically versatile aerobic anoxygenic phototroph.</title>
        <authorList>
            <person name="Yabe S."/>
            <person name="Muto K."/>
            <person name="Abe K."/>
            <person name="Yokota A."/>
            <person name="Staudigel H."/>
            <person name="Tebo B.M."/>
        </authorList>
    </citation>
    <scope>NUCLEOTIDE SEQUENCE [LARGE SCALE GENOMIC DNA]</scope>
    <source>
        <strain evidence="7 8">WC8-2</strain>
    </source>
</reference>
<organism evidence="7 8">
    <name type="scientific">Vulcanimicrobium alpinum</name>
    <dbReference type="NCBI Taxonomy" id="3016050"/>
    <lineage>
        <taxon>Bacteria</taxon>
        <taxon>Bacillati</taxon>
        <taxon>Vulcanimicrobiota</taxon>
        <taxon>Vulcanimicrobiia</taxon>
        <taxon>Vulcanimicrobiales</taxon>
        <taxon>Vulcanimicrobiaceae</taxon>
        <taxon>Vulcanimicrobium</taxon>
    </lineage>
</organism>
<dbReference type="AlphaFoldDB" id="A0AAN1XUV9"/>
<dbReference type="Proteomes" id="UP001317532">
    <property type="component" value="Chromosome"/>
</dbReference>
<feature type="transmembrane region" description="Helical" evidence="6">
    <location>
        <begin position="214"/>
        <end position="231"/>
    </location>
</feature>
<feature type="transmembrane region" description="Helical" evidence="6">
    <location>
        <begin position="12"/>
        <end position="30"/>
    </location>
</feature>
<feature type="transmembrane region" description="Helical" evidence="6">
    <location>
        <begin position="36"/>
        <end position="54"/>
    </location>
</feature>
<evidence type="ECO:0000256" key="4">
    <source>
        <dbReference type="ARBA" id="ARBA00022989"/>
    </source>
</evidence>
<dbReference type="GO" id="GO:0015648">
    <property type="term" value="F:lipid-linked peptidoglycan transporter activity"/>
    <property type="evidence" value="ECO:0007669"/>
    <property type="project" value="TreeGrafter"/>
</dbReference>
<feature type="transmembrane region" description="Helical" evidence="6">
    <location>
        <begin position="121"/>
        <end position="140"/>
    </location>
</feature>
<evidence type="ECO:0000256" key="5">
    <source>
        <dbReference type="ARBA" id="ARBA00023136"/>
    </source>
</evidence>
<evidence type="ECO:0000313" key="8">
    <source>
        <dbReference type="Proteomes" id="UP001317532"/>
    </source>
</evidence>
<dbReference type="GO" id="GO:0005886">
    <property type="term" value="C:plasma membrane"/>
    <property type="evidence" value="ECO:0007669"/>
    <property type="project" value="TreeGrafter"/>
</dbReference>
<evidence type="ECO:0000256" key="6">
    <source>
        <dbReference type="SAM" id="Phobius"/>
    </source>
</evidence>
<feature type="transmembrane region" description="Helical" evidence="6">
    <location>
        <begin position="66"/>
        <end position="85"/>
    </location>
</feature>
<dbReference type="InterPro" id="IPR001182">
    <property type="entry name" value="FtsW/RodA"/>
</dbReference>
<dbReference type="GO" id="GO:0051301">
    <property type="term" value="P:cell division"/>
    <property type="evidence" value="ECO:0007669"/>
    <property type="project" value="InterPro"/>
</dbReference>
<feature type="transmembrane region" description="Helical" evidence="6">
    <location>
        <begin position="91"/>
        <end position="109"/>
    </location>
</feature>
<dbReference type="GO" id="GO:0032153">
    <property type="term" value="C:cell division site"/>
    <property type="evidence" value="ECO:0007669"/>
    <property type="project" value="TreeGrafter"/>
</dbReference>
<keyword evidence="3" id="KW-0133">Cell shape</keyword>
<keyword evidence="2 6" id="KW-0812">Transmembrane</keyword>
<dbReference type="Pfam" id="PF01098">
    <property type="entry name" value="FTSW_RODA_SPOVE"/>
    <property type="match status" value="1"/>
</dbReference>
<keyword evidence="4 6" id="KW-1133">Transmembrane helix</keyword>
<feature type="transmembrane region" description="Helical" evidence="6">
    <location>
        <begin position="321"/>
        <end position="338"/>
    </location>
</feature>
<dbReference type="RefSeq" id="WP_317996896.1">
    <property type="nucleotide sequence ID" value="NZ_AP025523.1"/>
</dbReference>
<dbReference type="PANTHER" id="PTHR30474:SF3">
    <property type="entry name" value="PEPTIDOGLYCAN GLYCOSYLTRANSFERASE RODA"/>
    <property type="match status" value="1"/>
</dbReference>
<name>A0AAN1XUV9_UNVUL</name>
<proteinExistence type="predicted"/>
<keyword evidence="8" id="KW-1185">Reference proteome</keyword>
<evidence type="ECO:0000256" key="1">
    <source>
        <dbReference type="ARBA" id="ARBA00004141"/>
    </source>
</evidence>
<feature type="transmembrane region" description="Helical" evidence="6">
    <location>
        <begin position="238"/>
        <end position="258"/>
    </location>
</feature>
<dbReference type="PANTHER" id="PTHR30474">
    <property type="entry name" value="CELL CYCLE PROTEIN"/>
    <property type="match status" value="1"/>
</dbReference>
<feature type="transmembrane region" description="Helical" evidence="6">
    <location>
        <begin position="350"/>
        <end position="375"/>
    </location>
</feature>
<keyword evidence="5 6" id="KW-0472">Membrane</keyword>
<dbReference type="EMBL" id="AP025523">
    <property type="protein sequence ID" value="BDE05885.1"/>
    <property type="molecule type" value="Genomic_DNA"/>
</dbReference>
<evidence type="ECO:0000256" key="2">
    <source>
        <dbReference type="ARBA" id="ARBA00022692"/>
    </source>
</evidence>
<evidence type="ECO:0000256" key="3">
    <source>
        <dbReference type="ARBA" id="ARBA00022960"/>
    </source>
</evidence>
<evidence type="ECO:0000313" key="7">
    <source>
        <dbReference type="EMBL" id="BDE05885.1"/>
    </source>
</evidence>
<feature type="transmembrane region" description="Helical" evidence="6">
    <location>
        <begin position="191"/>
        <end position="208"/>
    </location>
</feature>
<sequence>MSASGALARLRACGPMIVALAIAAVTLRLAPPHALVPAWLPVALGLLALAWPAIRPSSVTRDDTLPALAIVLSSIGVAVVARLDPALAQKQIVWLAFSLVLAVAAGPAFDRFRVLAAYKYIWILAAILLFAALALFGQEVNGARLWIRLGSVQFEPVEVIKLLVVLFMASYLAETADVIAHTRPWSLRANAKYLGPLFLGWGVSMGILVFERDLGMATLLLATFIAMLYVATRRVDLIVGATAVFGVAAFWAATHYAYVERRIAVWRDPFHDPLGAGYQAVQSLFSLANGGLFGTGYGQGRPDYIPSVATDYAYAAYGEEWGALGSIVLLAVYLALVLRALRVAGRQPDLYAKLLATGLAAVFGFQIVIIVGGVLHLFPLTGITLPFVSYGGSSLVTNFLLVALVWAISSEPRRAADTYAGVSSRGEPGGLTREGV</sequence>
<protein>
    <submittedName>
        <fullName evidence="7">Cell cycle protein</fullName>
    </submittedName>
</protein>
<dbReference type="KEGG" id="vab:WPS_11610"/>
<dbReference type="GO" id="GO:0008360">
    <property type="term" value="P:regulation of cell shape"/>
    <property type="evidence" value="ECO:0007669"/>
    <property type="project" value="UniProtKB-KW"/>
</dbReference>